<evidence type="ECO:0000259" key="9">
    <source>
        <dbReference type="PROSITE" id="PS50157"/>
    </source>
</evidence>
<evidence type="ECO:0008006" key="13">
    <source>
        <dbReference type="Google" id="ProtNLM"/>
    </source>
</evidence>
<dbReference type="AlphaFoldDB" id="A0A437D848"/>
<dbReference type="PROSITE" id="PS00028">
    <property type="entry name" value="ZINC_FINGER_C2H2_1"/>
    <property type="match status" value="1"/>
</dbReference>
<dbReference type="EMBL" id="CM012443">
    <property type="protein sequence ID" value="RVE70857.1"/>
    <property type="molecule type" value="Genomic_DNA"/>
</dbReference>
<proteinExistence type="predicted"/>
<dbReference type="InterPro" id="IPR006612">
    <property type="entry name" value="THAP_Znf"/>
</dbReference>
<evidence type="ECO:0000256" key="1">
    <source>
        <dbReference type="ARBA" id="ARBA00022723"/>
    </source>
</evidence>
<feature type="domain" description="C2H2-type" evidence="9">
    <location>
        <begin position="201"/>
        <end position="228"/>
    </location>
</feature>
<keyword evidence="12" id="KW-1185">Reference proteome</keyword>
<dbReference type="Gene3D" id="3.30.160.60">
    <property type="entry name" value="Classic Zinc Finger"/>
    <property type="match status" value="1"/>
</dbReference>
<evidence type="ECO:0000256" key="2">
    <source>
        <dbReference type="ARBA" id="ARBA00022737"/>
    </source>
</evidence>
<dbReference type="SMART" id="SM00980">
    <property type="entry name" value="THAP"/>
    <property type="match status" value="1"/>
</dbReference>
<feature type="region of interest" description="Disordered" evidence="8">
    <location>
        <begin position="229"/>
        <end position="251"/>
    </location>
</feature>
<dbReference type="GO" id="GO:0008270">
    <property type="term" value="F:zinc ion binding"/>
    <property type="evidence" value="ECO:0007669"/>
    <property type="project" value="UniProtKB-KW"/>
</dbReference>
<reference evidence="11 12" key="2">
    <citation type="submission" date="2019-01" db="EMBL/GenBank/DDBJ databases">
        <title>A chromosome length genome reference of the Java medaka (oryzias javanicus).</title>
        <authorList>
            <person name="Herpin A."/>
            <person name="Takehana Y."/>
            <person name="Naruse K."/>
            <person name="Ansai S."/>
            <person name="Kawaguchi M."/>
        </authorList>
    </citation>
    <scope>NUCLEOTIDE SEQUENCE [LARGE SCALE GENOMIC DNA]</scope>
    <source>
        <strain evidence="11">RS831</strain>
        <tissue evidence="11">Whole body</tissue>
    </source>
</reference>
<feature type="region of interest" description="Disordered" evidence="8">
    <location>
        <begin position="109"/>
        <end position="141"/>
    </location>
</feature>
<evidence type="ECO:0000313" key="12">
    <source>
        <dbReference type="Proteomes" id="UP000283210"/>
    </source>
</evidence>
<evidence type="ECO:0000256" key="6">
    <source>
        <dbReference type="PROSITE-ProRule" id="PRU00042"/>
    </source>
</evidence>
<keyword evidence="3 6" id="KW-0863">Zinc-finger</keyword>
<dbReference type="SUPFAM" id="SSF57716">
    <property type="entry name" value="Glucocorticoid receptor-like (DNA-binding domain)"/>
    <property type="match status" value="1"/>
</dbReference>
<reference evidence="11 12" key="1">
    <citation type="submission" date="2018-11" db="EMBL/GenBank/DDBJ databases">
        <authorList>
            <person name="Lopez-Roques C."/>
            <person name="Donnadieu C."/>
            <person name="Bouchez O."/>
            <person name="Klopp C."/>
            <person name="Cabau C."/>
            <person name="Zahm M."/>
        </authorList>
    </citation>
    <scope>NUCLEOTIDE SEQUENCE [LARGE SCALE GENOMIC DNA]</scope>
    <source>
        <strain evidence="11">RS831</strain>
        <tissue evidence="11">Whole body</tissue>
    </source>
</reference>
<dbReference type="GO" id="GO:0005634">
    <property type="term" value="C:nucleus"/>
    <property type="evidence" value="ECO:0007669"/>
    <property type="project" value="TreeGrafter"/>
</dbReference>
<dbReference type="GO" id="GO:0000981">
    <property type="term" value="F:DNA-binding transcription factor activity, RNA polymerase II-specific"/>
    <property type="evidence" value="ECO:0007669"/>
    <property type="project" value="TreeGrafter"/>
</dbReference>
<dbReference type="PROSITE" id="PS50157">
    <property type="entry name" value="ZINC_FINGER_C2H2_2"/>
    <property type="match status" value="2"/>
</dbReference>
<evidence type="ECO:0000256" key="3">
    <source>
        <dbReference type="ARBA" id="ARBA00022771"/>
    </source>
</evidence>
<accession>A0A437D848</accession>
<keyword evidence="4" id="KW-0862">Zinc</keyword>
<keyword evidence="1" id="KW-0479">Metal-binding</keyword>
<evidence type="ECO:0000259" key="10">
    <source>
        <dbReference type="PROSITE" id="PS50950"/>
    </source>
</evidence>
<feature type="domain" description="C2H2-type" evidence="9">
    <location>
        <begin position="280"/>
        <end position="307"/>
    </location>
</feature>
<dbReference type="SUPFAM" id="SSF57667">
    <property type="entry name" value="beta-beta-alpha zinc fingers"/>
    <property type="match status" value="1"/>
</dbReference>
<name>A0A437D848_ORYJA</name>
<evidence type="ECO:0000256" key="5">
    <source>
        <dbReference type="ARBA" id="ARBA00023125"/>
    </source>
</evidence>
<dbReference type="PANTHER" id="PTHR24408">
    <property type="entry name" value="ZINC FINGER PROTEIN"/>
    <property type="match status" value="1"/>
</dbReference>
<keyword evidence="5 7" id="KW-0238">DNA-binding</keyword>
<dbReference type="PANTHER" id="PTHR24408:SF58">
    <property type="entry name" value="TRANSCRIPTION FACTOR (TFIIIA), PUTATIVE (AFU_ORTHOLOGUE AFUA_1G05150)-RELATED"/>
    <property type="match status" value="1"/>
</dbReference>
<dbReference type="OrthoDB" id="8922241at2759"/>
<dbReference type="Pfam" id="PF05485">
    <property type="entry name" value="THAP"/>
    <property type="match status" value="1"/>
</dbReference>
<dbReference type="Proteomes" id="UP000283210">
    <property type="component" value="Chromosome 7"/>
</dbReference>
<feature type="domain" description="THAP-type" evidence="10">
    <location>
        <begin position="1"/>
        <end position="84"/>
    </location>
</feature>
<evidence type="ECO:0000256" key="4">
    <source>
        <dbReference type="ARBA" id="ARBA00022833"/>
    </source>
</evidence>
<evidence type="ECO:0000313" key="11">
    <source>
        <dbReference type="EMBL" id="RVE70857.1"/>
    </source>
</evidence>
<dbReference type="InterPro" id="IPR036236">
    <property type="entry name" value="Znf_C2H2_sf"/>
</dbReference>
<protein>
    <recommendedName>
        <fullName evidence="13">C2H2-type domain-containing protein</fullName>
    </recommendedName>
</protein>
<feature type="compositionally biased region" description="Polar residues" evidence="8">
    <location>
        <begin position="111"/>
        <end position="123"/>
    </location>
</feature>
<dbReference type="InterPro" id="IPR013087">
    <property type="entry name" value="Znf_C2H2_type"/>
</dbReference>
<dbReference type="GO" id="GO:0043565">
    <property type="term" value="F:sequence-specific DNA binding"/>
    <property type="evidence" value="ECO:0007669"/>
    <property type="project" value="TreeGrafter"/>
</dbReference>
<sequence length="527" mass="58771">MAHNCCINGCKNRYSPASQIKFHRIPSGTRVFQTVRRQLWLDFILRANGNTNKLNQFSRICGDHFISGEASPDPDMPDYVPSVFTKQRPTPKRRRVEWIYRFRKRRRRSATAGTESESFSGLNSPEKRKSSASVLHEKDCSKQEEVELKTEEFSAKTVCLRSASKPKTVSPSLTESTGIPVPQQMSPVVVLKSVVLPAGGFRCDLCHQASKDVTEFINHYQLHHVQPPSITDEAPETAEATGNGEEPLTASETPATGEATIVGEAPAVEARCVPVDQPSFPCNMCDRSFTTSQNLKRHKLLHVKDGRKCAKCGALFCRRHRHILFQPRVEPMKEPEKDSISEEKKEEVEEVVVKKEEPLEPSAITVNNQPIKVEPIEAAEKINKPQILPLAQLQRHIPVICVLPLPRIQQIAPKPLPLSLPGHIQTPVTSANLPAIPPPPTSSSNSMVPTLNPNSLPGVHPRLPPSLELFSPQRLTSSLLEVKRNYDYILSKPKKQQEFVVQKRVEPVLFLSESEAGLSSQKRKSGL</sequence>
<evidence type="ECO:0000256" key="7">
    <source>
        <dbReference type="PROSITE-ProRule" id="PRU00309"/>
    </source>
</evidence>
<dbReference type="SMART" id="SM00355">
    <property type="entry name" value="ZnF_C2H2"/>
    <property type="match status" value="2"/>
</dbReference>
<keyword evidence="2" id="KW-0677">Repeat</keyword>
<gene>
    <name evidence="11" type="ORF">OJAV_G00068850</name>
</gene>
<evidence type="ECO:0000256" key="8">
    <source>
        <dbReference type="SAM" id="MobiDB-lite"/>
    </source>
</evidence>
<feature type="compositionally biased region" description="Basic and acidic residues" evidence="8">
    <location>
        <begin position="125"/>
        <end position="141"/>
    </location>
</feature>
<organism evidence="11 12">
    <name type="scientific">Oryzias javanicus</name>
    <name type="common">Javanese ricefish</name>
    <name type="synonym">Aplocheilus javanicus</name>
    <dbReference type="NCBI Taxonomy" id="123683"/>
    <lineage>
        <taxon>Eukaryota</taxon>
        <taxon>Metazoa</taxon>
        <taxon>Chordata</taxon>
        <taxon>Craniata</taxon>
        <taxon>Vertebrata</taxon>
        <taxon>Euteleostomi</taxon>
        <taxon>Actinopterygii</taxon>
        <taxon>Neopterygii</taxon>
        <taxon>Teleostei</taxon>
        <taxon>Neoteleostei</taxon>
        <taxon>Acanthomorphata</taxon>
        <taxon>Ovalentaria</taxon>
        <taxon>Atherinomorphae</taxon>
        <taxon>Beloniformes</taxon>
        <taxon>Adrianichthyidae</taxon>
        <taxon>Oryziinae</taxon>
        <taxon>Oryzias</taxon>
    </lineage>
</organism>
<dbReference type="PROSITE" id="PS50950">
    <property type="entry name" value="ZF_THAP"/>
    <property type="match status" value="1"/>
</dbReference>